<keyword evidence="4 9" id="KW-0378">Hydrolase</keyword>
<keyword evidence="2 9" id="KW-0645">Protease</keyword>
<comment type="similarity">
    <text evidence="9">Belongs to the peptidase M15D family.</text>
</comment>
<dbReference type="CDD" id="cd14843">
    <property type="entry name" value="D-Ala-D-Ala_dipeptidase_like"/>
    <property type="match status" value="1"/>
</dbReference>
<dbReference type="RefSeq" id="WP_058357516.1">
    <property type="nucleotide sequence ID" value="NZ_CABKVG010000010.1"/>
</dbReference>
<comment type="function">
    <text evidence="9">Catalyzes hydrolysis of the D-alanyl-D-alanine dipeptide.</text>
</comment>
<evidence type="ECO:0000256" key="9">
    <source>
        <dbReference type="HAMAP-Rule" id="MF_01924"/>
    </source>
</evidence>
<proteinExistence type="inferred from homology"/>
<dbReference type="EMBL" id="CP091511">
    <property type="protein sequence ID" value="UOO88794.1"/>
    <property type="molecule type" value="Genomic_DNA"/>
</dbReference>
<keyword evidence="6 9" id="KW-0224">Dipeptidase</keyword>
<protein>
    <recommendedName>
        <fullName evidence="9">D-alanyl-D-alanine dipeptidase</fullName>
        <shortName evidence="9">D-Ala-D-Ala dipeptidase</shortName>
        <ecNumber evidence="9">3.4.13.22</ecNumber>
    </recommendedName>
</protein>
<keyword evidence="5 9" id="KW-0862">Zinc</keyword>
<dbReference type="PANTHER" id="PTHR43126">
    <property type="entry name" value="D-ALANYL-D-ALANINE DIPEPTIDASE"/>
    <property type="match status" value="1"/>
</dbReference>
<keyword evidence="11" id="KW-1185">Reference proteome</keyword>
<evidence type="ECO:0000256" key="3">
    <source>
        <dbReference type="ARBA" id="ARBA00022723"/>
    </source>
</evidence>
<evidence type="ECO:0000256" key="8">
    <source>
        <dbReference type="ARBA" id="ARBA00023316"/>
    </source>
</evidence>
<evidence type="ECO:0000313" key="11">
    <source>
        <dbReference type="Proteomes" id="UP000832011"/>
    </source>
</evidence>
<feature type="site" description="Transition state stabilizer" evidence="9">
    <location>
        <position position="90"/>
    </location>
</feature>
<dbReference type="Pfam" id="PF01427">
    <property type="entry name" value="Peptidase_M15"/>
    <property type="match status" value="1"/>
</dbReference>
<sequence length="232" mass="26450">MHHTHTHKRIPSREHHDWNIVERIAIVDNQEPLVAVPNESRLKQEPIYFKNQVPHAINLCAARASVIEKLREATTQLPEHLGIVVLDAWRSREVQQALQDQIGDVIKQTYPHLSADEQKAMLKQFVAPVGPDFVSPHLTGGSVDVTLFDLNTGAYLDMGSDFDEPTDKSFTTAYENQPEHVAHANRRTLYHAMLSVGFTNITSEWWHYDYGNQLWAHYSGRDYAVYGAAEQL</sequence>
<dbReference type="InterPro" id="IPR000755">
    <property type="entry name" value="A_A_dipeptidase"/>
</dbReference>
<reference evidence="10 11" key="1">
    <citation type="journal article" date="2022" name="Res Sq">
        <title>Evolution of multicellular longitudinally dividing oral cavity symbionts (Neisseriaceae).</title>
        <authorList>
            <person name="Nyongesa S."/>
            <person name="Weber P."/>
            <person name="Bernet E."/>
            <person name="Pullido F."/>
            <person name="Nieckarz M."/>
            <person name="Delaby M."/>
            <person name="Nieves C."/>
            <person name="Viehboeck T."/>
            <person name="Krause N."/>
            <person name="Rivera-Millot A."/>
            <person name="Nakamura A."/>
            <person name="Vischer N."/>
            <person name="VanNieuwenhze M."/>
            <person name="Brun Y."/>
            <person name="Cava F."/>
            <person name="Bulgheresi S."/>
            <person name="Veyrier F."/>
        </authorList>
    </citation>
    <scope>NUCLEOTIDE SEQUENCE [LARGE SCALE GENOMIC DNA]</scope>
    <source>
        <strain evidence="10 11">SN4</strain>
    </source>
</reference>
<dbReference type="EC" id="3.4.13.22" evidence="9"/>
<feature type="binding site" evidence="9">
    <location>
        <position position="137"/>
    </location>
    <ligand>
        <name>Zn(2+)</name>
        <dbReference type="ChEBI" id="CHEBI:29105"/>
        <note>catalytic</note>
    </ligand>
</feature>
<keyword evidence="8" id="KW-0961">Cell wall biogenesis/degradation</keyword>
<accession>A0ABY4DZ37</accession>
<gene>
    <name evidence="9" type="primary">ddpX</name>
    <name evidence="10" type="ORF">LVJ82_15220</name>
</gene>
<keyword evidence="7 9" id="KW-0482">Metalloprotease</keyword>
<dbReference type="SUPFAM" id="SSF55166">
    <property type="entry name" value="Hedgehog/DD-peptidase"/>
    <property type="match status" value="1"/>
</dbReference>
<comment type="catalytic activity">
    <reaction evidence="1 9">
        <text>D-alanyl-D-alanine + H2O = 2 D-alanine</text>
        <dbReference type="Rhea" id="RHEA:20661"/>
        <dbReference type="ChEBI" id="CHEBI:15377"/>
        <dbReference type="ChEBI" id="CHEBI:57416"/>
        <dbReference type="ChEBI" id="CHEBI:57822"/>
        <dbReference type="EC" id="3.4.13.22"/>
    </reaction>
</comment>
<evidence type="ECO:0000256" key="7">
    <source>
        <dbReference type="ARBA" id="ARBA00023049"/>
    </source>
</evidence>
<dbReference type="Gene3D" id="3.30.1380.10">
    <property type="match status" value="1"/>
</dbReference>
<evidence type="ECO:0000313" key="10">
    <source>
        <dbReference type="EMBL" id="UOO88794.1"/>
    </source>
</evidence>
<name>A0ABY4DZ37_9NEIS</name>
<dbReference type="InterPro" id="IPR009045">
    <property type="entry name" value="Zn_M74/Hedgehog-like"/>
</dbReference>
<dbReference type="PANTHER" id="PTHR43126:SF2">
    <property type="entry name" value="D-ALANYL-D-ALANINE DIPEPTIDASE"/>
    <property type="match status" value="1"/>
</dbReference>
<comment type="cofactor">
    <cofactor evidence="9">
        <name>Zn(2+)</name>
        <dbReference type="ChEBI" id="CHEBI:29105"/>
    </cofactor>
    <text evidence="9">Binds 1 zinc ion per subunit.</text>
</comment>
<evidence type="ECO:0000256" key="2">
    <source>
        <dbReference type="ARBA" id="ARBA00022670"/>
    </source>
</evidence>
<feature type="binding site" evidence="9">
    <location>
        <position position="144"/>
    </location>
    <ligand>
        <name>Zn(2+)</name>
        <dbReference type="ChEBI" id="CHEBI:29105"/>
        <note>catalytic</note>
    </ligand>
</feature>
<evidence type="ECO:0000256" key="6">
    <source>
        <dbReference type="ARBA" id="ARBA00022997"/>
    </source>
</evidence>
<feature type="active site" description="Proton donor/acceptor" evidence="9">
    <location>
        <position position="204"/>
    </location>
</feature>
<evidence type="ECO:0000256" key="5">
    <source>
        <dbReference type="ARBA" id="ARBA00022833"/>
    </source>
</evidence>
<keyword evidence="3 9" id="KW-0479">Metal-binding</keyword>
<feature type="binding site" evidence="9">
    <location>
        <position position="207"/>
    </location>
    <ligand>
        <name>Zn(2+)</name>
        <dbReference type="ChEBI" id="CHEBI:29105"/>
        <note>catalytic</note>
    </ligand>
</feature>
<evidence type="ECO:0000256" key="1">
    <source>
        <dbReference type="ARBA" id="ARBA00001362"/>
    </source>
</evidence>
<organism evidence="10 11">
    <name type="scientific">Vitreoscilla massiliensis</name>
    <dbReference type="NCBI Taxonomy" id="1689272"/>
    <lineage>
        <taxon>Bacteria</taxon>
        <taxon>Pseudomonadati</taxon>
        <taxon>Pseudomonadota</taxon>
        <taxon>Betaproteobacteria</taxon>
        <taxon>Neisseriales</taxon>
        <taxon>Neisseriaceae</taxon>
        <taxon>Vitreoscilla</taxon>
    </lineage>
</organism>
<dbReference type="Proteomes" id="UP000832011">
    <property type="component" value="Chromosome"/>
</dbReference>
<dbReference type="HAMAP" id="MF_01924">
    <property type="entry name" value="A_A_dipeptidase"/>
    <property type="match status" value="1"/>
</dbReference>
<evidence type="ECO:0000256" key="4">
    <source>
        <dbReference type="ARBA" id="ARBA00022801"/>
    </source>
</evidence>